<dbReference type="PRINTS" id="PR00187">
    <property type="entry name" value="HAEMOCYANIN"/>
</dbReference>
<dbReference type="SUPFAM" id="SSF48056">
    <property type="entry name" value="Di-copper centre-containing domain"/>
    <property type="match status" value="1"/>
</dbReference>
<evidence type="ECO:0000313" key="8">
    <source>
        <dbReference type="Proteomes" id="UP000789901"/>
    </source>
</evidence>
<dbReference type="InterPro" id="IPR000896">
    <property type="entry name" value="Hemocyanin/hexamerin_mid_dom"/>
</dbReference>
<dbReference type="InterPro" id="IPR005203">
    <property type="entry name" value="Hemocyanin_C"/>
</dbReference>
<dbReference type="Proteomes" id="UP000789901">
    <property type="component" value="Unassembled WGS sequence"/>
</dbReference>
<dbReference type="PANTHER" id="PTHR11511">
    <property type="entry name" value="LARVAL STORAGE PROTEIN/PHENOLOXIDASE"/>
    <property type="match status" value="1"/>
</dbReference>
<dbReference type="Gene3D" id="2.60.40.1520">
    <property type="entry name" value="Hemocyanin, C-terminal domain"/>
    <property type="match status" value="1"/>
</dbReference>
<dbReference type="PANTHER" id="PTHR11511:SF4">
    <property type="entry name" value="PHENOLOXIDASE 2-RELATED"/>
    <property type="match status" value="1"/>
</dbReference>
<comment type="caution">
    <text evidence="7">The sequence shown here is derived from an EMBL/GenBank/DDBJ whole genome shotgun (WGS) entry which is preliminary data.</text>
</comment>
<dbReference type="InterPro" id="IPR014756">
    <property type="entry name" value="Ig_E-set"/>
</dbReference>
<feature type="compositionally biased region" description="Basic and acidic residues" evidence="5">
    <location>
        <begin position="456"/>
        <end position="494"/>
    </location>
</feature>
<sequence>MDDIDDAELISTRTPEKPTELSKTFSVLAPSAKSDLPENVIKVLLSHVYFGMTTKEKSIMAKTFTDMGLLFRPVSRQVSICFRRMRDEVVIPFGEVSNCELVNERELVVKLRSDFTRAYYSHPDTYPYKKEPVLLNNDPTNGYFTGVNSLLIRSYHATDFDFLSEHGFKIKNENFNKKKTNEIVDNKKKTNEPVERPIASTSSNGSPMIRQSVDNSIKVSSQQETSSKVMIENYVAVTQKIVSKTKTVTQSFGGRQDSNDQQNRLTSTSQRSQRSQQNISSTFQSSTPQNEPNLQNSIQPKQKIELYLTCTFASERRAFIYPSDGTLYHLHFAIRQRFKKHQWNNTWFKSNQEGSWCPLEDEEDWKNAKLSRKIKSGWIDMILKGVYYYVESPSKSYENYESYYEDHEYFKRDADPFAEEMRRSGLIQFRKRDAESFNKRDAETFNERDDGYLRKRDADSLRKRDANTSNKRDANTSNKRVADSSNKRDADSSLKKRAAPKETVLTLQEQLLEFQKIITNPPEVKLGPDGWPDKSIYDPANDSLYWWRNDPVLNQHHEHWHIVMISAIVNGTRKDREGENFIYMHRHMLARYDAERLGVGLEVVEPLVDYYTPIPEAFYPPPYLLQDFGGTKVPFPARPPNQTFHDIIQVSNGQVVLYSVEFLTHTFDELEKWIDGITDTDHPIALALKDEEATTLGSEIELILHNIGHAMLGYIMHPYSIGYAPSVLVGARAGTRDPLFWRWHRQIDNIYKKWQDALGHADFHHDAPNVTIKPNDIFMAFTDVLLEVDPDGRKDNWLGFANKMFGGDNFDRDLSNSTFITNELHTKMKNRILVWREDNYDHENITYLYPRDWQYFIRVRNDKNETVAITLRIFIVPEELADSRVHWIELDKFKRFLKPYEKAVIVRECDKAVDIRKPAQKTEEQMDSTQITNVTRTQTQGHDEGEIAEMLFCDCGWPYNLIIPRGRKEGLNFKLIVFITDGTDDLVPTYDDCGSTLLCGAHYWKDKIPDVRPLGYPFDRPFKNNSYKQTFEGLNNAAIRDFTIVWTDTDFREV</sequence>
<evidence type="ECO:0000256" key="4">
    <source>
        <dbReference type="ARBA" id="ARBA00023157"/>
    </source>
</evidence>
<dbReference type="PROSITE" id="PS00498">
    <property type="entry name" value="TYROSINASE_2"/>
    <property type="match status" value="1"/>
</dbReference>
<feature type="compositionally biased region" description="Polar residues" evidence="5">
    <location>
        <begin position="283"/>
        <end position="298"/>
    </location>
</feature>
<accession>A0ABM8VYC3</accession>
<dbReference type="InterPro" id="IPR002227">
    <property type="entry name" value="Tyrosinase_Cu-bd"/>
</dbReference>
<evidence type="ECO:0000256" key="3">
    <source>
        <dbReference type="ARBA" id="ARBA00022723"/>
    </source>
</evidence>
<feature type="domain" description="Tyrosinase copper-binding" evidence="6">
    <location>
        <begin position="737"/>
        <end position="748"/>
    </location>
</feature>
<evidence type="ECO:0000256" key="2">
    <source>
        <dbReference type="ARBA" id="ARBA00022525"/>
    </source>
</evidence>
<keyword evidence="3" id="KW-0479">Metal-binding</keyword>
<gene>
    <name evidence="7" type="ORF">GMARGA_LOCUS1086</name>
</gene>
<keyword evidence="4" id="KW-1015">Disulfide bond</keyword>
<feature type="compositionally biased region" description="Low complexity" evidence="5">
    <location>
        <begin position="261"/>
        <end position="282"/>
    </location>
</feature>
<dbReference type="Gene3D" id="1.10.1280.10">
    <property type="entry name" value="Di-copper center containing domain from catechol oxidase"/>
    <property type="match status" value="1"/>
</dbReference>
<proteinExistence type="predicted"/>
<dbReference type="InterPro" id="IPR008922">
    <property type="entry name" value="Di-copper_centre_dom_sf"/>
</dbReference>
<dbReference type="InterPro" id="IPR037020">
    <property type="entry name" value="Hemocyanin_C_sf"/>
</dbReference>
<comment type="subcellular location">
    <subcellularLocation>
        <location evidence="1">Secreted</location>
    </subcellularLocation>
</comment>
<evidence type="ECO:0000313" key="7">
    <source>
        <dbReference type="EMBL" id="CAG8477817.1"/>
    </source>
</evidence>
<evidence type="ECO:0000259" key="6">
    <source>
        <dbReference type="PROSITE" id="PS00498"/>
    </source>
</evidence>
<protein>
    <submittedName>
        <fullName evidence="7">8925_t:CDS:1</fullName>
    </submittedName>
</protein>
<feature type="region of interest" description="Disordered" evidence="5">
    <location>
        <begin position="456"/>
        <end position="499"/>
    </location>
</feature>
<evidence type="ECO:0000256" key="1">
    <source>
        <dbReference type="ARBA" id="ARBA00004613"/>
    </source>
</evidence>
<organism evidence="7 8">
    <name type="scientific">Gigaspora margarita</name>
    <dbReference type="NCBI Taxonomy" id="4874"/>
    <lineage>
        <taxon>Eukaryota</taxon>
        <taxon>Fungi</taxon>
        <taxon>Fungi incertae sedis</taxon>
        <taxon>Mucoromycota</taxon>
        <taxon>Glomeromycotina</taxon>
        <taxon>Glomeromycetes</taxon>
        <taxon>Diversisporales</taxon>
        <taxon>Gigasporaceae</taxon>
        <taxon>Gigaspora</taxon>
    </lineage>
</organism>
<feature type="region of interest" description="Disordered" evidence="5">
    <location>
        <begin position="246"/>
        <end position="298"/>
    </location>
</feature>
<keyword evidence="8" id="KW-1185">Reference proteome</keyword>
<feature type="compositionally biased region" description="Polar residues" evidence="5">
    <location>
        <begin position="212"/>
        <end position="222"/>
    </location>
</feature>
<keyword evidence="2" id="KW-0964">Secreted</keyword>
<feature type="compositionally biased region" description="Basic and acidic residues" evidence="5">
    <location>
        <begin position="183"/>
        <end position="195"/>
    </location>
</feature>
<feature type="region of interest" description="Disordered" evidence="5">
    <location>
        <begin position="183"/>
        <end position="222"/>
    </location>
</feature>
<dbReference type="EMBL" id="CAJVQB010000249">
    <property type="protein sequence ID" value="CAG8477817.1"/>
    <property type="molecule type" value="Genomic_DNA"/>
</dbReference>
<name>A0ABM8VYC3_GIGMA</name>
<dbReference type="SUPFAM" id="SSF81296">
    <property type="entry name" value="E set domains"/>
    <property type="match status" value="1"/>
</dbReference>
<dbReference type="InterPro" id="IPR013788">
    <property type="entry name" value="Hemocyanin/hexamerin"/>
</dbReference>
<dbReference type="Pfam" id="PF03723">
    <property type="entry name" value="Hemocyanin_C"/>
    <property type="match status" value="1"/>
</dbReference>
<dbReference type="Pfam" id="PF00372">
    <property type="entry name" value="Hemocyanin_M"/>
    <property type="match status" value="1"/>
</dbReference>
<evidence type="ECO:0000256" key="5">
    <source>
        <dbReference type="SAM" id="MobiDB-lite"/>
    </source>
</evidence>
<reference evidence="7 8" key="1">
    <citation type="submission" date="2021-06" db="EMBL/GenBank/DDBJ databases">
        <authorList>
            <person name="Kallberg Y."/>
            <person name="Tangrot J."/>
            <person name="Rosling A."/>
        </authorList>
    </citation>
    <scope>NUCLEOTIDE SEQUENCE [LARGE SCALE GENOMIC DNA]</scope>
    <source>
        <strain evidence="7 8">120-4 pot B 10/14</strain>
    </source>
</reference>